<keyword evidence="1" id="KW-0812">Transmembrane</keyword>
<dbReference type="GeneID" id="104790691"/>
<gene>
    <name evidence="3" type="primary">LOC104790691</name>
</gene>
<dbReference type="RefSeq" id="XP_010514773.1">
    <property type="nucleotide sequence ID" value="XM_010516471.1"/>
</dbReference>
<proteinExistence type="predicted"/>
<dbReference type="InterPro" id="IPR045283">
    <property type="entry name" value="AT3G44326-like"/>
</dbReference>
<feature type="transmembrane region" description="Helical" evidence="1">
    <location>
        <begin position="334"/>
        <end position="353"/>
    </location>
</feature>
<dbReference type="Proteomes" id="UP000694864">
    <property type="component" value="Chromosome 6"/>
</dbReference>
<dbReference type="InterPro" id="IPR036047">
    <property type="entry name" value="F-box-like_dom_sf"/>
</dbReference>
<dbReference type="PANTHER" id="PTHR33736">
    <property type="entry name" value="F-BOX PROTEIN-RELATED"/>
    <property type="match status" value="1"/>
</dbReference>
<evidence type="ECO:0000313" key="3">
    <source>
        <dbReference type="RefSeq" id="XP_010514773.1"/>
    </source>
</evidence>
<dbReference type="SUPFAM" id="SSF81383">
    <property type="entry name" value="F-box domain"/>
    <property type="match status" value="1"/>
</dbReference>
<protein>
    <submittedName>
        <fullName evidence="3">F-box protein At3g44326-like</fullName>
    </submittedName>
</protein>
<keyword evidence="1" id="KW-0472">Membrane</keyword>
<sequence length="366" mass="41279">MLSSSSMVEQPSRIKSSGINAVSSDVLRSNILTRVDGASLAALSCTCINLHSFSSEESLWKQQCSLTWPSTLDARVQSIISTFPAGHRTFFSDSFPFLEQNGVMINNLPPTVECTTELVSAVDIFYKGEVIFSKVHVTETVSGWFLCSPMRVDLVEPKELISTRVSLVEQWEGDTWKSDLENNLSLSWILIDPTRKRAADVSTRRPVSVERHWLTGEVHVKFSTVFVVGERKKKSEEVEFKVTVVLAAFSRRGEEKAEVQIREVSLVAEDMEGKNLGGKGSLVILASALGMERRRFRVGGEEEGKEKYKEFMERKTGKADMKWRREKETAMETAACWIAVLLLGFLLCFYLFIHKNIMAIMNKLMK</sequence>
<reference evidence="3" key="2">
    <citation type="submission" date="2025-08" db="UniProtKB">
        <authorList>
            <consortium name="RefSeq"/>
        </authorList>
    </citation>
    <scope>IDENTIFICATION</scope>
    <source>
        <tissue evidence="3">Leaf</tissue>
    </source>
</reference>
<reference evidence="2" key="1">
    <citation type="journal article" date="2014" name="Nat. Commun.">
        <title>The emerging biofuel crop Camelina sativa retains a highly undifferentiated hexaploid genome structure.</title>
        <authorList>
            <person name="Kagale S."/>
            <person name="Koh C."/>
            <person name="Nixon J."/>
            <person name="Bollina V."/>
            <person name="Clarke W.E."/>
            <person name="Tuteja R."/>
            <person name="Spillane C."/>
            <person name="Robinson S.J."/>
            <person name="Links M.G."/>
            <person name="Clarke C."/>
            <person name="Higgins E.E."/>
            <person name="Huebert T."/>
            <person name="Sharpe A.G."/>
            <person name="Parkin I.A."/>
        </authorList>
    </citation>
    <scope>NUCLEOTIDE SEQUENCE [LARGE SCALE GENOMIC DNA]</scope>
    <source>
        <strain evidence="2">cv. DH55</strain>
    </source>
</reference>
<accession>A0ABM0ZEV3</accession>
<dbReference type="PANTHER" id="PTHR33736:SF18">
    <property type="entry name" value="F-BOX DOMAIN-CONTAINING PROTEIN"/>
    <property type="match status" value="1"/>
</dbReference>
<name>A0ABM0ZEV3_CAMSA</name>
<evidence type="ECO:0000256" key="1">
    <source>
        <dbReference type="SAM" id="Phobius"/>
    </source>
</evidence>
<evidence type="ECO:0000313" key="2">
    <source>
        <dbReference type="Proteomes" id="UP000694864"/>
    </source>
</evidence>
<organism evidence="2 3">
    <name type="scientific">Camelina sativa</name>
    <name type="common">False flax</name>
    <name type="synonym">Myagrum sativum</name>
    <dbReference type="NCBI Taxonomy" id="90675"/>
    <lineage>
        <taxon>Eukaryota</taxon>
        <taxon>Viridiplantae</taxon>
        <taxon>Streptophyta</taxon>
        <taxon>Embryophyta</taxon>
        <taxon>Tracheophyta</taxon>
        <taxon>Spermatophyta</taxon>
        <taxon>Magnoliopsida</taxon>
        <taxon>eudicotyledons</taxon>
        <taxon>Gunneridae</taxon>
        <taxon>Pentapetalae</taxon>
        <taxon>rosids</taxon>
        <taxon>malvids</taxon>
        <taxon>Brassicales</taxon>
        <taxon>Brassicaceae</taxon>
        <taxon>Camelineae</taxon>
        <taxon>Camelina</taxon>
    </lineage>
</organism>
<keyword evidence="2" id="KW-1185">Reference proteome</keyword>
<keyword evidence="1" id="KW-1133">Transmembrane helix</keyword>